<dbReference type="Gene3D" id="2.60.40.790">
    <property type="match status" value="1"/>
</dbReference>
<evidence type="ECO:0000256" key="2">
    <source>
        <dbReference type="ARBA" id="ARBA00022737"/>
    </source>
</evidence>
<evidence type="ECO:0000256" key="3">
    <source>
        <dbReference type="ARBA" id="ARBA00022833"/>
    </source>
</evidence>
<dbReference type="OMA" id="KGYTCCK"/>
<sequence>MANAEVEMQCYNKGCSKKFFPSENGSEACIHHPGEPVFHDAYKGWSCCNKRTTDFTEFLNIPGCAKGLHNNQKPPEKPKPAPMSKEEKDKVIVVEVAKPIKPIEPTVRPSENEPVIRLPVTVSASLKTALENLTVSTLEAKTDKNAALNEVGLGTTCKNKGCKKSYTSEQSNFEKCFYHSGKAIFHEGMKYWSCCKRKTSDFNNFLDQEGCTEGSHVWVVKEEDSKKLVDCRYDWHQTSSLVVLSVYCKNSQPDLSFVEANQVLLNVSISFNQAKNHFKKTIVVYGVIDPTKSSMTMSGSKCEIKLKKAEACSWKKYELPPATKTTAGEDKGN</sequence>
<feature type="domain" description="CHORD" evidence="6">
    <location>
        <begin position="10"/>
        <end position="69"/>
    </location>
</feature>
<feature type="domain" description="CS" evidence="5">
    <location>
        <begin position="228"/>
        <end position="318"/>
    </location>
</feature>
<dbReference type="GO" id="GO:0046872">
    <property type="term" value="F:metal ion binding"/>
    <property type="evidence" value="ECO:0007669"/>
    <property type="project" value="UniProtKB-KW"/>
</dbReference>
<dbReference type="InterPro" id="IPR007052">
    <property type="entry name" value="CS_dom"/>
</dbReference>
<dbReference type="Proteomes" id="UP000694845">
    <property type="component" value="Unplaced"/>
</dbReference>
<feature type="compositionally biased region" description="Basic and acidic residues" evidence="4">
    <location>
        <begin position="74"/>
        <end position="87"/>
    </location>
</feature>
<proteinExistence type="predicted"/>
<dbReference type="OrthoDB" id="10261079at2759"/>
<dbReference type="Pfam" id="PF04968">
    <property type="entry name" value="CHORD"/>
    <property type="match status" value="2"/>
</dbReference>
<name>A0A8B7XQ62_ACAPL</name>
<evidence type="ECO:0000259" key="5">
    <source>
        <dbReference type="PROSITE" id="PS51203"/>
    </source>
</evidence>
<evidence type="ECO:0000256" key="1">
    <source>
        <dbReference type="ARBA" id="ARBA00022723"/>
    </source>
</evidence>
<protein>
    <submittedName>
        <fullName evidence="8">Cysteine and histidine-rich domain-containing protein 1-like isoform X1</fullName>
    </submittedName>
</protein>
<evidence type="ECO:0000256" key="4">
    <source>
        <dbReference type="SAM" id="MobiDB-lite"/>
    </source>
</evidence>
<dbReference type="PROSITE" id="PS51203">
    <property type="entry name" value="CS"/>
    <property type="match status" value="1"/>
</dbReference>
<dbReference type="PANTHER" id="PTHR46983">
    <property type="entry name" value="CYSTEINE AND HISTIDINE-RICH DOMAIN-CONTAINING PROTEIN 1"/>
    <property type="match status" value="1"/>
</dbReference>
<dbReference type="RefSeq" id="XP_022082145.1">
    <property type="nucleotide sequence ID" value="XM_022226453.1"/>
</dbReference>
<evidence type="ECO:0000259" key="6">
    <source>
        <dbReference type="PROSITE" id="PS51401"/>
    </source>
</evidence>
<dbReference type="SUPFAM" id="SSF49764">
    <property type="entry name" value="HSP20-like chaperones"/>
    <property type="match status" value="1"/>
</dbReference>
<feature type="domain" description="CHORD" evidence="6">
    <location>
        <begin position="157"/>
        <end position="216"/>
    </location>
</feature>
<keyword evidence="3" id="KW-0862">Zinc</keyword>
<evidence type="ECO:0000313" key="7">
    <source>
        <dbReference type="Proteomes" id="UP000694845"/>
    </source>
</evidence>
<feature type="region of interest" description="Disordered" evidence="4">
    <location>
        <begin position="66"/>
        <end position="87"/>
    </location>
</feature>
<accession>A0A8B7XQ62</accession>
<dbReference type="InterPro" id="IPR008978">
    <property type="entry name" value="HSP20-like_chaperone"/>
</dbReference>
<evidence type="ECO:0000313" key="8">
    <source>
        <dbReference type="RefSeq" id="XP_022082145.1"/>
    </source>
</evidence>
<keyword evidence="7" id="KW-1185">Reference proteome</keyword>
<dbReference type="PANTHER" id="PTHR46983:SF3">
    <property type="entry name" value="CHPADIPLOID STATE MAINTENANCE PROTEIN CHPA"/>
    <property type="match status" value="1"/>
</dbReference>
<dbReference type="KEGG" id="aplc:110974649"/>
<reference evidence="8" key="1">
    <citation type="submission" date="2025-08" db="UniProtKB">
        <authorList>
            <consortium name="RefSeq"/>
        </authorList>
    </citation>
    <scope>IDENTIFICATION</scope>
</reference>
<dbReference type="GeneID" id="110974649"/>
<dbReference type="InterPro" id="IPR007051">
    <property type="entry name" value="CHORD_dom"/>
</dbReference>
<keyword evidence="2" id="KW-0677">Repeat</keyword>
<dbReference type="InterPro" id="IPR039790">
    <property type="entry name" value="CHRD1"/>
</dbReference>
<dbReference type="AlphaFoldDB" id="A0A8B7XQ62"/>
<dbReference type="Gene3D" id="4.10.1130.20">
    <property type="match status" value="2"/>
</dbReference>
<dbReference type="PROSITE" id="PS51401">
    <property type="entry name" value="CHORD"/>
    <property type="match status" value="2"/>
</dbReference>
<organism evidence="7 8">
    <name type="scientific">Acanthaster planci</name>
    <name type="common">Crown-of-thorns starfish</name>
    <dbReference type="NCBI Taxonomy" id="133434"/>
    <lineage>
        <taxon>Eukaryota</taxon>
        <taxon>Metazoa</taxon>
        <taxon>Echinodermata</taxon>
        <taxon>Eleutherozoa</taxon>
        <taxon>Asterozoa</taxon>
        <taxon>Asteroidea</taxon>
        <taxon>Valvatacea</taxon>
        <taxon>Valvatida</taxon>
        <taxon>Acanthasteridae</taxon>
        <taxon>Acanthaster</taxon>
    </lineage>
</organism>
<gene>
    <name evidence="8" type="primary">LOC110974649</name>
</gene>
<keyword evidence="1" id="KW-0479">Metal-binding</keyword>
<dbReference type="Pfam" id="PF04969">
    <property type="entry name" value="CS"/>
    <property type="match status" value="1"/>
</dbReference>